<organism evidence="1 2">
    <name type="scientific">candidate division MSBL1 archaeon SCGC-AAA259D14</name>
    <dbReference type="NCBI Taxonomy" id="1698261"/>
    <lineage>
        <taxon>Archaea</taxon>
        <taxon>Methanobacteriati</taxon>
        <taxon>Methanobacteriota</taxon>
        <taxon>candidate division MSBL1</taxon>
    </lineage>
</organism>
<evidence type="ECO:0000313" key="2">
    <source>
        <dbReference type="Proteomes" id="UP000070589"/>
    </source>
</evidence>
<comment type="caution">
    <text evidence="1">The sequence shown here is derived from an EMBL/GenBank/DDBJ whole genome shotgun (WGS) entry which is preliminary data.</text>
</comment>
<dbReference type="EMBL" id="LHXL01000080">
    <property type="protein sequence ID" value="KXA88794.1"/>
    <property type="molecule type" value="Genomic_DNA"/>
</dbReference>
<evidence type="ECO:0000313" key="1">
    <source>
        <dbReference type="EMBL" id="KXA88794.1"/>
    </source>
</evidence>
<dbReference type="Proteomes" id="UP000070589">
    <property type="component" value="Unassembled WGS sequence"/>
</dbReference>
<keyword evidence="2" id="KW-1185">Reference proteome</keyword>
<dbReference type="AlphaFoldDB" id="A0A133U3N3"/>
<reference evidence="1 2" key="1">
    <citation type="journal article" date="2016" name="Sci. Rep.">
        <title>Metabolic traits of an uncultured archaeal lineage -MSBL1- from brine pools of the Red Sea.</title>
        <authorList>
            <person name="Mwirichia R."/>
            <person name="Alam I."/>
            <person name="Rashid M."/>
            <person name="Vinu M."/>
            <person name="Ba-Alawi W."/>
            <person name="Anthony Kamau A."/>
            <person name="Kamanda Ngugi D."/>
            <person name="Goker M."/>
            <person name="Klenk H.P."/>
            <person name="Bajic V."/>
            <person name="Stingl U."/>
        </authorList>
    </citation>
    <scope>NUCLEOTIDE SEQUENCE [LARGE SCALE GENOMIC DNA]</scope>
    <source>
        <strain evidence="1">SCGC-AAA259D14</strain>
    </source>
</reference>
<name>A0A133U3N3_9EURY</name>
<protein>
    <submittedName>
        <fullName evidence="1">Uncharacterized protein</fullName>
    </submittedName>
</protein>
<gene>
    <name evidence="1" type="ORF">AKJ62_04475</name>
</gene>
<sequence>MSTFFNHDFINQRLVTREAGFRNPSRLLTNSINLSSGGCRNPAEGSPIGHLQERETLFPAERERVVSLSLDDLSFFVIVTLFPKDNERLSLFCSILGGGC</sequence>
<proteinExistence type="predicted"/>
<accession>A0A133U3N3</accession>